<feature type="compositionally biased region" description="Polar residues" evidence="1">
    <location>
        <begin position="46"/>
        <end position="56"/>
    </location>
</feature>
<evidence type="ECO:0000256" key="1">
    <source>
        <dbReference type="SAM" id="MobiDB-lite"/>
    </source>
</evidence>
<reference evidence="2" key="1">
    <citation type="submission" date="2014-11" db="EMBL/GenBank/DDBJ databases">
        <authorList>
            <person name="Amaro Gonzalez C."/>
        </authorList>
    </citation>
    <scope>NUCLEOTIDE SEQUENCE</scope>
</reference>
<organism evidence="2">
    <name type="scientific">Anguilla anguilla</name>
    <name type="common">European freshwater eel</name>
    <name type="synonym">Muraena anguilla</name>
    <dbReference type="NCBI Taxonomy" id="7936"/>
    <lineage>
        <taxon>Eukaryota</taxon>
        <taxon>Metazoa</taxon>
        <taxon>Chordata</taxon>
        <taxon>Craniata</taxon>
        <taxon>Vertebrata</taxon>
        <taxon>Euteleostomi</taxon>
        <taxon>Actinopterygii</taxon>
        <taxon>Neopterygii</taxon>
        <taxon>Teleostei</taxon>
        <taxon>Anguilliformes</taxon>
        <taxon>Anguillidae</taxon>
        <taxon>Anguilla</taxon>
    </lineage>
</organism>
<feature type="region of interest" description="Disordered" evidence="1">
    <location>
        <begin position="1"/>
        <end position="71"/>
    </location>
</feature>
<feature type="compositionally biased region" description="Basic residues" evidence="1">
    <location>
        <begin position="57"/>
        <end position="71"/>
    </location>
</feature>
<name>A0A0E9RBP3_ANGAN</name>
<proteinExistence type="predicted"/>
<dbReference type="AlphaFoldDB" id="A0A0E9RBP3"/>
<evidence type="ECO:0000313" key="2">
    <source>
        <dbReference type="EMBL" id="JAH26519.1"/>
    </source>
</evidence>
<sequence length="71" mass="8303">MIMPPTANGPLTSRSRDHTHSQWAPSQGSRMHRFPRQKKLNETKQTETFSPLLQNQHHPKRTTSKRNRSQT</sequence>
<protein>
    <submittedName>
        <fullName evidence="2">Uncharacterized protein</fullName>
    </submittedName>
</protein>
<accession>A0A0E9RBP3</accession>
<dbReference type="EMBL" id="GBXM01082058">
    <property type="protein sequence ID" value="JAH26519.1"/>
    <property type="molecule type" value="Transcribed_RNA"/>
</dbReference>
<reference evidence="2" key="2">
    <citation type="journal article" date="2015" name="Fish Shellfish Immunol.">
        <title>Early steps in the European eel (Anguilla anguilla)-Vibrio vulnificus interaction in the gills: Role of the RtxA13 toxin.</title>
        <authorList>
            <person name="Callol A."/>
            <person name="Pajuelo D."/>
            <person name="Ebbesson L."/>
            <person name="Teles M."/>
            <person name="MacKenzie S."/>
            <person name="Amaro C."/>
        </authorList>
    </citation>
    <scope>NUCLEOTIDE SEQUENCE</scope>
</reference>